<comment type="caution">
    <text evidence="1">The sequence shown here is derived from an EMBL/GenBank/DDBJ whole genome shotgun (WGS) entry which is preliminary data.</text>
</comment>
<protein>
    <submittedName>
        <fullName evidence="1">Uncharacterized protein</fullName>
    </submittedName>
</protein>
<evidence type="ECO:0000313" key="2">
    <source>
        <dbReference type="Proteomes" id="UP000607653"/>
    </source>
</evidence>
<organism evidence="1 2">
    <name type="scientific">Nelumbo nucifera</name>
    <name type="common">Sacred lotus</name>
    <dbReference type="NCBI Taxonomy" id="4432"/>
    <lineage>
        <taxon>Eukaryota</taxon>
        <taxon>Viridiplantae</taxon>
        <taxon>Streptophyta</taxon>
        <taxon>Embryophyta</taxon>
        <taxon>Tracheophyta</taxon>
        <taxon>Spermatophyta</taxon>
        <taxon>Magnoliopsida</taxon>
        <taxon>Proteales</taxon>
        <taxon>Nelumbonaceae</taxon>
        <taxon>Nelumbo</taxon>
    </lineage>
</organism>
<keyword evidence="2" id="KW-1185">Reference proteome</keyword>
<reference evidence="1 2" key="1">
    <citation type="journal article" date="2020" name="Mol. Biol. Evol.">
        <title>Distinct Expression and Methylation Patterns for Genes with Different Fates following a Single Whole-Genome Duplication in Flowering Plants.</title>
        <authorList>
            <person name="Shi T."/>
            <person name="Rahmani R.S."/>
            <person name="Gugger P.F."/>
            <person name="Wang M."/>
            <person name="Li H."/>
            <person name="Zhang Y."/>
            <person name="Li Z."/>
            <person name="Wang Q."/>
            <person name="Van de Peer Y."/>
            <person name="Marchal K."/>
            <person name="Chen J."/>
        </authorList>
    </citation>
    <scope>NUCLEOTIDE SEQUENCE [LARGE SCALE GENOMIC DNA]</scope>
    <source>
        <tissue evidence="1">Leaf</tissue>
    </source>
</reference>
<sequence length="71" mass="8359">MKKVMVLYMMMDFVSPTKIWSLCPPKDIRYYLDLARATTIFNKPVREIQNVVLCADKITLSYRLDFAEAHD</sequence>
<dbReference type="Proteomes" id="UP000607653">
    <property type="component" value="Unassembled WGS sequence"/>
</dbReference>
<accession>A0A822ZGD0</accession>
<gene>
    <name evidence="1" type="ORF">HUJ06_001790</name>
</gene>
<dbReference type="EMBL" id="DUZY01000006">
    <property type="protein sequence ID" value="DAD43560.1"/>
    <property type="molecule type" value="Genomic_DNA"/>
</dbReference>
<proteinExistence type="predicted"/>
<dbReference type="AlphaFoldDB" id="A0A822ZGD0"/>
<name>A0A822ZGD0_NELNU</name>
<evidence type="ECO:0000313" key="1">
    <source>
        <dbReference type="EMBL" id="DAD43560.1"/>
    </source>
</evidence>